<dbReference type="InterPro" id="IPR047854">
    <property type="entry name" value="RFC_lid"/>
</dbReference>
<evidence type="ECO:0000256" key="4">
    <source>
        <dbReference type="ARBA" id="ARBA00022705"/>
    </source>
</evidence>
<dbReference type="Pfam" id="PF00004">
    <property type="entry name" value="AAA"/>
    <property type="match status" value="1"/>
</dbReference>
<dbReference type="Gene3D" id="1.20.272.10">
    <property type="match status" value="1"/>
</dbReference>
<dbReference type="Gene3D" id="1.10.8.60">
    <property type="match status" value="1"/>
</dbReference>
<dbReference type="PIRSF" id="PIRSF036578">
    <property type="entry name" value="RFC1"/>
    <property type="match status" value="1"/>
</dbReference>
<dbReference type="SUPFAM" id="SSF52540">
    <property type="entry name" value="P-loop containing nucleoside triphosphate hydrolases"/>
    <property type="match status" value="1"/>
</dbReference>
<feature type="compositionally biased region" description="Low complexity" evidence="8">
    <location>
        <begin position="710"/>
        <end position="724"/>
    </location>
</feature>
<evidence type="ECO:0000256" key="5">
    <source>
        <dbReference type="ARBA" id="ARBA00022741"/>
    </source>
</evidence>
<comment type="caution">
    <text evidence="10">The sequence shown here is derived from an EMBL/GenBank/DDBJ whole genome shotgun (WGS) entry which is preliminary data.</text>
</comment>
<evidence type="ECO:0000256" key="1">
    <source>
        <dbReference type="ARBA" id="ARBA00004123"/>
    </source>
</evidence>
<dbReference type="Pfam" id="PF00533">
    <property type="entry name" value="BRCT"/>
    <property type="match status" value="1"/>
</dbReference>
<dbReference type="PANTHER" id="PTHR23389:SF6">
    <property type="entry name" value="REPLICATION FACTOR C SUBUNIT 1"/>
    <property type="match status" value="1"/>
</dbReference>
<dbReference type="InterPro" id="IPR003593">
    <property type="entry name" value="AAA+_ATPase"/>
</dbReference>
<sequence length="741" mass="82311">MKRQQKRLTGETSPNKRGNKRILESDEESESEEQQHVEKFKKVDATKKSAVTTSRSFQRGPWQHSVSPPNKGKKTKPNGSPGCLQGLTFCITGVLDSLEREECTDLIRSLGGRVVSSPSKSVNYAVVGLEPGESKMAKISSLKIQVIDEDGLFDLIKSRSTTDTSKPLTESKGKLEQQNALKCDVDHSAMEEITPSSELWTYKYAPRNLSELCANPGAIKSLKDWLSNWKTASLSTEASKNKGKSSPKAVLLSGPPGIGKTTAAVLVCKELGFVPIEFNASDTRNRASVSSIIGSAVNNQSLNLSGKSTRSVIIMDEVDGMSAGDRGGTQELIQLIKKTSVPIVCICNDDSSIKVRSLANYCLKLKWRRPLASQLRGRLLEICKKEGFEQVDTQTIEKIVESCHGDMRQILNLLQSWRLRSKNLTYSDVVERTQQDGKTFEEMNIFELAKSLFTPGQPLSRRLDYYFMDPDLMPLMVAENYINSKEAVDMKKLSEAATSIAEGDILNDLVRRQQAWNLMPVQAIFSGIYPAQILQGPFADMIHFPSWLGKNSTRSKNKRLALELQMRMSTNISGSFNAFLMEYLPCLQTILSAPLVNSKEGVSEVIDKLDAYYLSKDDWDTLMSLSLEKNEMDKIPSATKSAFTREYNSREHRFSTGSVVKLHKIAESIPVEEGGEEVESVREEETNVENNEQDTTKQEEEEIVSKFVRSKAVPGSSKASSKGSKMGEKGGKKSRKTATKK</sequence>
<dbReference type="GO" id="GO:0016887">
    <property type="term" value="F:ATP hydrolysis activity"/>
    <property type="evidence" value="ECO:0007669"/>
    <property type="project" value="InterPro"/>
</dbReference>
<dbReference type="InterPro" id="IPR012178">
    <property type="entry name" value="RFC1"/>
</dbReference>
<reference evidence="10 11" key="1">
    <citation type="submission" date="2022-07" db="EMBL/GenBank/DDBJ databases">
        <title>Genome-wide signatures of adaptation to extreme environments.</title>
        <authorList>
            <person name="Cho C.H."/>
            <person name="Yoon H.S."/>
        </authorList>
    </citation>
    <scope>NUCLEOTIDE SEQUENCE [LARGE SCALE GENOMIC DNA]</scope>
    <source>
        <strain evidence="10 11">108.79 E11</strain>
    </source>
</reference>
<dbReference type="FunFam" id="3.40.50.10190:FF:000001">
    <property type="entry name" value="Replication factor C subunit 1"/>
    <property type="match status" value="1"/>
</dbReference>
<evidence type="ECO:0000256" key="8">
    <source>
        <dbReference type="SAM" id="MobiDB-lite"/>
    </source>
</evidence>
<dbReference type="Gene3D" id="3.40.50.300">
    <property type="entry name" value="P-loop containing nucleotide triphosphate hydrolases"/>
    <property type="match status" value="1"/>
</dbReference>
<evidence type="ECO:0000313" key="11">
    <source>
        <dbReference type="Proteomes" id="UP001300502"/>
    </source>
</evidence>
<dbReference type="Gene3D" id="3.40.50.10190">
    <property type="entry name" value="BRCT domain"/>
    <property type="match status" value="1"/>
</dbReference>
<proteinExistence type="inferred from homology"/>
<dbReference type="GO" id="GO:0005634">
    <property type="term" value="C:nucleus"/>
    <property type="evidence" value="ECO:0007669"/>
    <property type="project" value="UniProtKB-SubCell"/>
</dbReference>
<accession>A0AAV9IGI9</accession>
<evidence type="ECO:0000313" key="10">
    <source>
        <dbReference type="EMBL" id="KAK4526448.1"/>
    </source>
</evidence>
<dbReference type="GO" id="GO:0003677">
    <property type="term" value="F:DNA binding"/>
    <property type="evidence" value="ECO:0007669"/>
    <property type="project" value="InterPro"/>
</dbReference>
<feature type="domain" description="BRCT" evidence="9">
    <location>
        <begin position="79"/>
        <end position="169"/>
    </location>
</feature>
<dbReference type="EMBL" id="JANCYU010000040">
    <property type="protein sequence ID" value="KAK4526448.1"/>
    <property type="molecule type" value="Genomic_DNA"/>
</dbReference>
<evidence type="ECO:0000256" key="6">
    <source>
        <dbReference type="ARBA" id="ARBA00022840"/>
    </source>
</evidence>
<dbReference type="SMART" id="SM00292">
    <property type="entry name" value="BRCT"/>
    <property type="match status" value="1"/>
</dbReference>
<dbReference type="GO" id="GO:0005524">
    <property type="term" value="F:ATP binding"/>
    <property type="evidence" value="ECO:0007669"/>
    <property type="project" value="UniProtKB-KW"/>
</dbReference>
<gene>
    <name evidence="10" type="ORF">GAYE_SCF24G4364</name>
</gene>
<dbReference type="GO" id="GO:0006281">
    <property type="term" value="P:DNA repair"/>
    <property type="evidence" value="ECO:0007669"/>
    <property type="project" value="InterPro"/>
</dbReference>
<evidence type="ECO:0000256" key="3">
    <source>
        <dbReference type="ARBA" id="ARBA00020401"/>
    </source>
</evidence>
<name>A0AAV9IGI9_9RHOD</name>
<organism evidence="10 11">
    <name type="scientific">Galdieria yellowstonensis</name>
    <dbReference type="NCBI Taxonomy" id="3028027"/>
    <lineage>
        <taxon>Eukaryota</taxon>
        <taxon>Rhodophyta</taxon>
        <taxon>Bangiophyceae</taxon>
        <taxon>Galdieriales</taxon>
        <taxon>Galdieriaceae</taxon>
        <taxon>Galdieria</taxon>
    </lineage>
</organism>
<dbReference type="InterPro" id="IPR013725">
    <property type="entry name" value="DNA_replication_fac_RFC1_C"/>
</dbReference>
<comment type="subcellular location">
    <subcellularLocation>
        <location evidence="1">Nucleus</location>
    </subcellularLocation>
</comment>
<dbReference type="GO" id="GO:0006260">
    <property type="term" value="P:DNA replication"/>
    <property type="evidence" value="ECO:0007669"/>
    <property type="project" value="UniProtKB-KW"/>
</dbReference>
<feature type="compositionally biased region" description="Basic and acidic residues" evidence="8">
    <location>
        <begin position="33"/>
        <end position="47"/>
    </location>
</feature>
<dbReference type="Pfam" id="PF25361">
    <property type="entry name" value="AAA_lid_RFC1"/>
    <property type="match status" value="1"/>
</dbReference>
<dbReference type="AlphaFoldDB" id="A0AAV9IGI9"/>
<keyword evidence="7" id="KW-0539">Nucleus</keyword>
<dbReference type="CDD" id="cd18140">
    <property type="entry name" value="HLD_clamp_RFC"/>
    <property type="match status" value="1"/>
</dbReference>
<dbReference type="CDD" id="cd00009">
    <property type="entry name" value="AAA"/>
    <property type="match status" value="1"/>
</dbReference>
<dbReference type="Proteomes" id="UP001300502">
    <property type="component" value="Unassembled WGS sequence"/>
</dbReference>
<dbReference type="GO" id="GO:0005663">
    <property type="term" value="C:DNA replication factor C complex"/>
    <property type="evidence" value="ECO:0007669"/>
    <property type="project" value="InterPro"/>
</dbReference>
<dbReference type="Pfam" id="PF08519">
    <property type="entry name" value="RFC1"/>
    <property type="match status" value="1"/>
</dbReference>
<feature type="compositionally biased region" description="Basic residues" evidence="8">
    <location>
        <begin position="732"/>
        <end position="741"/>
    </location>
</feature>
<feature type="region of interest" description="Disordered" evidence="8">
    <location>
        <begin position="671"/>
        <end position="741"/>
    </location>
</feature>
<protein>
    <recommendedName>
        <fullName evidence="3">Replication factor C subunit 1</fullName>
    </recommendedName>
</protein>
<dbReference type="GO" id="GO:0003689">
    <property type="term" value="F:DNA clamp loader activity"/>
    <property type="evidence" value="ECO:0007669"/>
    <property type="project" value="InterPro"/>
</dbReference>
<evidence type="ECO:0000256" key="2">
    <source>
        <dbReference type="ARBA" id="ARBA00006116"/>
    </source>
</evidence>
<dbReference type="InterPro" id="IPR008921">
    <property type="entry name" value="DNA_pol3_clamp-load_cplx_C"/>
</dbReference>
<dbReference type="SUPFAM" id="SSF52113">
    <property type="entry name" value="BRCT domain"/>
    <property type="match status" value="1"/>
</dbReference>
<evidence type="ECO:0000256" key="7">
    <source>
        <dbReference type="ARBA" id="ARBA00023242"/>
    </source>
</evidence>
<dbReference type="InterPro" id="IPR003959">
    <property type="entry name" value="ATPase_AAA_core"/>
</dbReference>
<dbReference type="InterPro" id="IPR036420">
    <property type="entry name" value="BRCT_dom_sf"/>
</dbReference>
<dbReference type="PROSITE" id="PS50172">
    <property type="entry name" value="BRCT"/>
    <property type="match status" value="1"/>
</dbReference>
<evidence type="ECO:0000259" key="9">
    <source>
        <dbReference type="PROSITE" id="PS50172"/>
    </source>
</evidence>
<feature type="region of interest" description="Disordered" evidence="8">
    <location>
        <begin position="1"/>
        <end position="80"/>
    </location>
</feature>
<dbReference type="InterPro" id="IPR001357">
    <property type="entry name" value="BRCT_dom"/>
</dbReference>
<dbReference type="PANTHER" id="PTHR23389">
    <property type="entry name" value="CHROMOSOME TRANSMISSION FIDELITY FACTOR 18"/>
    <property type="match status" value="1"/>
</dbReference>
<keyword evidence="6" id="KW-0067">ATP-binding</keyword>
<dbReference type="SUPFAM" id="SSF48019">
    <property type="entry name" value="post-AAA+ oligomerization domain-like"/>
    <property type="match status" value="1"/>
</dbReference>
<keyword evidence="4" id="KW-0235">DNA replication</keyword>
<comment type="similarity">
    <text evidence="2">Belongs to the activator 1 large subunit family.</text>
</comment>
<keyword evidence="11" id="KW-1185">Reference proteome</keyword>
<dbReference type="SMART" id="SM00382">
    <property type="entry name" value="AAA"/>
    <property type="match status" value="1"/>
</dbReference>
<dbReference type="InterPro" id="IPR027417">
    <property type="entry name" value="P-loop_NTPase"/>
</dbReference>
<keyword evidence="5" id="KW-0547">Nucleotide-binding</keyword>
<dbReference type="FunFam" id="3.40.50.300:FF:000395">
    <property type="entry name" value="Replication factor C subunit 1"/>
    <property type="match status" value="1"/>
</dbReference>